<name>A0A162JEB4_CORDF</name>
<keyword evidence="2" id="KW-1133">Transmembrane helix</keyword>
<gene>
    <name evidence="3" type="ORF">LEL_10315</name>
</gene>
<protein>
    <submittedName>
        <fullName evidence="3">Uncharacterized protein</fullName>
    </submittedName>
</protein>
<dbReference type="AlphaFoldDB" id="A0A162JEB4"/>
<dbReference type="OrthoDB" id="5429716at2759"/>
<evidence type="ECO:0000313" key="4">
    <source>
        <dbReference type="Proteomes" id="UP000076881"/>
    </source>
</evidence>
<reference evidence="3 4" key="1">
    <citation type="journal article" date="2016" name="Genome Biol. Evol.">
        <title>Divergent and convergent evolution of fungal pathogenicity.</title>
        <authorList>
            <person name="Shang Y."/>
            <person name="Xiao G."/>
            <person name="Zheng P."/>
            <person name="Cen K."/>
            <person name="Zhan S."/>
            <person name="Wang C."/>
        </authorList>
    </citation>
    <scope>NUCLEOTIDE SEQUENCE [LARGE SCALE GENOMIC DNA]</scope>
    <source>
        <strain evidence="3 4">RCEF 1005</strain>
    </source>
</reference>
<feature type="compositionally biased region" description="Low complexity" evidence="1">
    <location>
        <begin position="225"/>
        <end position="236"/>
    </location>
</feature>
<feature type="region of interest" description="Disordered" evidence="1">
    <location>
        <begin position="225"/>
        <end position="244"/>
    </location>
</feature>
<comment type="caution">
    <text evidence="3">The sequence shown here is derived from an EMBL/GenBank/DDBJ whole genome shotgun (WGS) entry which is preliminary data.</text>
</comment>
<keyword evidence="2" id="KW-0812">Transmembrane</keyword>
<evidence type="ECO:0000313" key="3">
    <source>
        <dbReference type="EMBL" id="OAA67692.1"/>
    </source>
</evidence>
<proteinExistence type="predicted"/>
<feature type="transmembrane region" description="Helical" evidence="2">
    <location>
        <begin position="250"/>
        <end position="269"/>
    </location>
</feature>
<sequence length="328" mass="34719">MPNAGLAQETVRATTGAPVALPSHSLMPRAPDFPTWANMSYVGPLTTIFTPPATWTEIQAVATRTGSTDPWTLILSYARYWKGATDGRKENCLSTDFDELNRDGVLPVFSPGHGCPVGYGSVCAIVAPGAAITAGSVVQVWDRMPIDKTAVGCCPRAYTCDSFSCRLEVLTGARVTAWEYVGRTDSTTLMAFTSNSLSQLRVEAEKLMYIEEEVTTAATTAMPTTATTPTAEATAHAARDGPTPAIKPPIGASVSLGTIALALVGWLLYRRRSKKQTSAARADSTGYTKAEPDASTAVNANRTELDGSSVSVFELPAGNGQQAVQRAY</sequence>
<keyword evidence="2" id="KW-0472">Membrane</keyword>
<keyword evidence="4" id="KW-1185">Reference proteome</keyword>
<evidence type="ECO:0000256" key="1">
    <source>
        <dbReference type="SAM" id="MobiDB-lite"/>
    </source>
</evidence>
<organism evidence="3 4">
    <name type="scientific">Akanthomyces lecanii RCEF 1005</name>
    <dbReference type="NCBI Taxonomy" id="1081108"/>
    <lineage>
        <taxon>Eukaryota</taxon>
        <taxon>Fungi</taxon>
        <taxon>Dikarya</taxon>
        <taxon>Ascomycota</taxon>
        <taxon>Pezizomycotina</taxon>
        <taxon>Sordariomycetes</taxon>
        <taxon>Hypocreomycetidae</taxon>
        <taxon>Hypocreales</taxon>
        <taxon>Cordycipitaceae</taxon>
        <taxon>Akanthomyces</taxon>
        <taxon>Cordyceps confragosa</taxon>
    </lineage>
</organism>
<accession>A0A162JEB4</accession>
<dbReference type="EMBL" id="AZHF01000012">
    <property type="protein sequence ID" value="OAA67692.1"/>
    <property type="molecule type" value="Genomic_DNA"/>
</dbReference>
<feature type="region of interest" description="Disordered" evidence="1">
    <location>
        <begin position="278"/>
        <end position="298"/>
    </location>
</feature>
<dbReference type="Proteomes" id="UP000076881">
    <property type="component" value="Unassembled WGS sequence"/>
</dbReference>
<evidence type="ECO:0000256" key="2">
    <source>
        <dbReference type="SAM" id="Phobius"/>
    </source>
</evidence>